<dbReference type="GO" id="GO:0006397">
    <property type="term" value="P:mRNA processing"/>
    <property type="evidence" value="ECO:0007669"/>
    <property type="project" value="UniProtKB-KW"/>
</dbReference>
<dbReference type="EMBL" id="HBII01019431">
    <property type="protein sequence ID" value="CAE0349250.1"/>
    <property type="molecule type" value="Transcribed_RNA"/>
</dbReference>
<dbReference type="Gene3D" id="3.30.70.330">
    <property type="match status" value="1"/>
</dbReference>
<dbReference type="PANTHER" id="PTHR23139">
    <property type="entry name" value="RNA-BINDING PROTEIN"/>
    <property type="match status" value="1"/>
</dbReference>
<keyword evidence="2 4" id="KW-0694">RNA-binding</keyword>
<dbReference type="EMBL" id="HBII01019430">
    <property type="protein sequence ID" value="CAE0349249.1"/>
    <property type="molecule type" value="Transcribed_RNA"/>
</dbReference>
<proteinExistence type="predicted"/>
<reference evidence="7" key="1">
    <citation type="submission" date="2021-01" db="EMBL/GenBank/DDBJ databases">
        <authorList>
            <person name="Corre E."/>
            <person name="Pelletier E."/>
            <person name="Niang G."/>
            <person name="Scheremetjew M."/>
            <person name="Finn R."/>
            <person name="Kale V."/>
            <person name="Holt S."/>
            <person name="Cochrane G."/>
            <person name="Meng A."/>
            <person name="Brown T."/>
            <person name="Cohen L."/>
        </authorList>
    </citation>
    <scope>NUCLEOTIDE SEQUENCE</scope>
    <source>
        <strain evidence="7">FSP1.4</strain>
    </source>
</reference>
<dbReference type="PROSITE" id="PS50102">
    <property type="entry name" value="RRM"/>
    <property type="match status" value="1"/>
</dbReference>
<feature type="non-terminal residue" evidence="7">
    <location>
        <position position="283"/>
    </location>
</feature>
<evidence type="ECO:0000313" key="6">
    <source>
        <dbReference type="EMBL" id="CAE0349249.1"/>
    </source>
</evidence>
<dbReference type="GO" id="GO:0003723">
    <property type="term" value="F:RNA binding"/>
    <property type="evidence" value="ECO:0007669"/>
    <property type="project" value="UniProtKB-UniRule"/>
</dbReference>
<accession>A0A7S3JB92</accession>
<dbReference type="InterPro" id="IPR003954">
    <property type="entry name" value="RRM_euk-type"/>
</dbReference>
<evidence type="ECO:0000313" key="7">
    <source>
        <dbReference type="EMBL" id="CAE0349250.1"/>
    </source>
</evidence>
<keyword evidence="1" id="KW-0507">mRNA processing</keyword>
<dbReference type="AlphaFoldDB" id="A0A7S3JB92"/>
<dbReference type="SMART" id="SM00360">
    <property type="entry name" value="RRM"/>
    <property type="match status" value="1"/>
</dbReference>
<evidence type="ECO:0000256" key="2">
    <source>
        <dbReference type="ARBA" id="ARBA00022884"/>
    </source>
</evidence>
<keyword evidence="3" id="KW-0508">mRNA splicing</keyword>
<dbReference type="Pfam" id="PF00076">
    <property type="entry name" value="RRM_1"/>
    <property type="match status" value="1"/>
</dbReference>
<dbReference type="InterPro" id="IPR000504">
    <property type="entry name" value="RRM_dom"/>
</dbReference>
<evidence type="ECO:0000256" key="3">
    <source>
        <dbReference type="ARBA" id="ARBA00023187"/>
    </source>
</evidence>
<dbReference type="SUPFAM" id="SSF54928">
    <property type="entry name" value="RNA-binding domain, RBD"/>
    <property type="match status" value="1"/>
</dbReference>
<evidence type="ECO:0000256" key="1">
    <source>
        <dbReference type="ARBA" id="ARBA00022664"/>
    </source>
</evidence>
<dbReference type="InterPro" id="IPR012677">
    <property type="entry name" value="Nucleotide-bd_a/b_plait_sf"/>
</dbReference>
<sequence>MKAGGQDDANGGSKEEKIVTGKDLRRVVATNLPLDFGLNQEDLGIYIIMKCREKGDEVTFRSIFLNTEQNSGVVECMDKEMTDMVIKLDGEVLLGHTLRFTKVADETGFIHGGDCDNLLQDSAQLTAQAAAIVSSRIRGLQGKNGGASLNLNGDETDADKISQIFSLFTDTTSFASIKPSRIVKISNVFDRYSTMSAQQFEDLYEDMDEEMSQHGQYKRIKIIRNGEEKIGAEVGSVFVEFETEDEARRAKEGLKGRVYDGREIRVVFVQEYLYANELHFKDD</sequence>
<name>A0A7S3JB92_9SPIT</name>
<evidence type="ECO:0000256" key="4">
    <source>
        <dbReference type="PROSITE-ProRule" id="PRU00176"/>
    </source>
</evidence>
<dbReference type="InterPro" id="IPR035979">
    <property type="entry name" value="RBD_domain_sf"/>
</dbReference>
<organism evidence="7">
    <name type="scientific">Euplotes harpa</name>
    <dbReference type="NCBI Taxonomy" id="151035"/>
    <lineage>
        <taxon>Eukaryota</taxon>
        <taxon>Sar</taxon>
        <taxon>Alveolata</taxon>
        <taxon>Ciliophora</taxon>
        <taxon>Intramacronucleata</taxon>
        <taxon>Spirotrichea</taxon>
        <taxon>Hypotrichia</taxon>
        <taxon>Euplotida</taxon>
        <taxon>Euplotidae</taxon>
        <taxon>Euplotes</taxon>
    </lineage>
</organism>
<evidence type="ECO:0000259" key="5">
    <source>
        <dbReference type="PROSITE" id="PS50102"/>
    </source>
</evidence>
<protein>
    <recommendedName>
        <fullName evidence="5">RRM domain-containing protein</fullName>
    </recommendedName>
</protein>
<dbReference type="GO" id="GO:0008380">
    <property type="term" value="P:RNA splicing"/>
    <property type="evidence" value="ECO:0007669"/>
    <property type="project" value="UniProtKB-KW"/>
</dbReference>
<dbReference type="CDD" id="cd12232">
    <property type="entry name" value="RRM3_U2AF65"/>
    <property type="match status" value="1"/>
</dbReference>
<feature type="domain" description="RRM" evidence="5">
    <location>
        <begin position="181"/>
        <end position="271"/>
    </location>
</feature>
<dbReference type="SMART" id="SM00361">
    <property type="entry name" value="RRM_1"/>
    <property type="match status" value="1"/>
</dbReference>
<gene>
    <name evidence="6" type="ORF">EHAR0213_LOCUS8161</name>
    <name evidence="7" type="ORF">EHAR0213_LOCUS8162</name>
</gene>